<name>A0A915LRJ9_MELJA</name>
<keyword evidence="1" id="KW-1185">Reference proteome</keyword>
<dbReference type="AlphaFoldDB" id="A0A915LRJ9"/>
<dbReference type="Proteomes" id="UP000887561">
    <property type="component" value="Unplaced"/>
</dbReference>
<evidence type="ECO:0000313" key="2">
    <source>
        <dbReference type="WBParaSite" id="scaffold1483_cov234.g3162"/>
    </source>
</evidence>
<organism evidence="1 2">
    <name type="scientific">Meloidogyne javanica</name>
    <name type="common">Root-knot nematode worm</name>
    <dbReference type="NCBI Taxonomy" id="6303"/>
    <lineage>
        <taxon>Eukaryota</taxon>
        <taxon>Metazoa</taxon>
        <taxon>Ecdysozoa</taxon>
        <taxon>Nematoda</taxon>
        <taxon>Chromadorea</taxon>
        <taxon>Rhabditida</taxon>
        <taxon>Tylenchina</taxon>
        <taxon>Tylenchomorpha</taxon>
        <taxon>Tylenchoidea</taxon>
        <taxon>Meloidogynidae</taxon>
        <taxon>Meloidogyninae</taxon>
        <taxon>Meloidogyne</taxon>
        <taxon>Meloidogyne incognita group</taxon>
    </lineage>
</organism>
<dbReference type="WBParaSite" id="scaffold1483_cov234.g3162">
    <property type="protein sequence ID" value="scaffold1483_cov234.g3162"/>
    <property type="gene ID" value="scaffold1483_cov234.g3162"/>
</dbReference>
<protein>
    <submittedName>
        <fullName evidence="2">Uncharacterized protein</fullName>
    </submittedName>
</protein>
<sequence>MATINVAKNMLEPVKSLPKYFDKFKKNVFYYISDKHGDRWANRNMAWFIIATWTTEEKKRMKPDLVRDALARAGISTN</sequence>
<proteinExistence type="predicted"/>
<accession>A0A915LRJ9</accession>
<reference evidence="2" key="1">
    <citation type="submission" date="2022-11" db="UniProtKB">
        <authorList>
            <consortium name="WormBaseParasite"/>
        </authorList>
    </citation>
    <scope>IDENTIFICATION</scope>
</reference>
<evidence type="ECO:0000313" key="1">
    <source>
        <dbReference type="Proteomes" id="UP000887561"/>
    </source>
</evidence>